<name>A0A1S1MPD5_9GAMM</name>
<evidence type="ECO:0008006" key="4">
    <source>
        <dbReference type="Google" id="ProtNLM"/>
    </source>
</evidence>
<accession>A0A1S1MPD5</accession>
<keyword evidence="3" id="KW-1185">Reference proteome</keyword>
<feature type="transmembrane region" description="Helical" evidence="1">
    <location>
        <begin position="105"/>
        <end position="124"/>
    </location>
</feature>
<reference evidence="2 3" key="1">
    <citation type="submission" date="2016-09" db="EMBL/GenBank/DDBJ databases">
        <title>Pseudoalteromonas amylolytica sp. nov., isolated from the surface seawater.</title>
        <authorList>
            <person name="Wu Y.-H."/>
            <person name="Cheng H."/>
            <person name="Jin X.-B."/>
            <person name="Wang C.-S."/>
            <person name="Xu X.-W."/>
        </authorList>
    </citation>
    <scope>NUCLEOTIDE SEQUENCE [LARGE SCALE GENOMIC DNA]</scope>
    <source>
        <strain evidence="2 3">JW1</strain>
    </source>
</reference>
<evidence type="ECO:0000313" key="3">
    <source>
        <dbReference type="Proteomes" id="UP000179786"/>
    </source>
</evidence>
<gene>
    <name evidence="2" type="ORF">BET10_14680</name>
</gene>
<comment type="caution">
    <text evidence="2">The sequence shown here is derived from an EMBL/GenBank/DDBJ whole genome shotgun (WGS) entry which is preliminary data.</text>
</comment>
<sequence length="126" mass="14031">MNTLIFIAGVIGLITFCIHVFAGQIDPVRPFLNSNLADIPKATLLACWHMVSLTLLLGSLSLSYIGWHNLSTYNTVVMAMSISYMLFATVFIVVGWYFFSAKVFVKLPQWVLLLPIGLLSLARVHL</sequence>
<keyword evidence="1" id="KW-1133">Transmembrane helix</keyword>
<dbReference type="AlphaFoldDB" id="A0A1S1MPD5"/>
<dbReference type="Proteomes" id="UP000179786">
    <property type="component" value="Unassembled WGS sequence"/>
</dbReference>
<dbReference type="EMBL" id="MKJU01000027">
    <property type="protein sequence ID" value="OHU90021.1"/>
    <property type="molecule type" value="Genomic_DNA"/>
</dbReference>
<keyword evidence="1" id="KW-0472">Membrane</keyword>
<evidence type="ECO:0000313" key="2">
    <source>
        <dbReference type="EMBL" id="OHU90021.1"/>
    </source>
</evidence>
<evidence type="ECO:0000256" key="1">
    <source>
        <dbReference type="SAM" id="Phobius"/>
    </source>
</evidence>
<keyword evidence="1" id="KW-0812">Transmembrane</keyword>
<dbReference type="OrthoDB" id="4335991at2"/>
<organism evidence="2 3">
    <name type="scientific">Pseudoalteromonas amylolytica</name>
    <dbReference type="NCBI Taxonomy" id="1859457"/>
    <lineage>
        <taxon>Bacteria</taxon>
        <taxon>Pseudomonadati</taxon>
        <taxon>Pseudomonadota</taxon>
        <taxon>Gammaproteobacteria</taxon>
        <taxon>Alteromonadales</taxon>
        <taxon>Pseudoalteromonadaceae</taxon>
        <taxon>Pseudoalteromonas</taxon>
    </lineage>
</organism>
<feature type="transmembrane region" description="Helical" evidence="1">
    <location>
        <begin position="46"/>
        <end position="65"/>
    </location>
</feature>
<feature type="transmembrane region" description="Helical" evidence="1">
    <location>
        <begin position="77"/>
        <end position="99"/>
    </location>
</feature>
<dbReference type="RefSeq" id="WP_070985990.1">
    <property type="nucleotide sequence ID" value="NZ_MKJU01000027.1"/>
</dbReference>
<protein>
    <recommendedName>
        <fullName evidence="4">DUF423 domain-containing protein</fullName>
    </recommendedName>
</protein>
<proteinExistence type="predicted"/>